<feature type="region of interest" description="Disordered" evidence="1">
    <location>
        <begin position="1"/>
        <end position="102"/>
    </location>
</feature>
<proteinExistence type="predicted"/>
<feature type="compositionally biased region" description="Low complexity" evidence="1">
    <location>
        <begin position="73"/>
        <end position="86"/>
    </location>
</feature>
<gene>
    <name evidence="3" type="ORF">L227DRAFT_611273</name>
</gene>
<keyword evidence="4" id="KW-1185">Reference proteome</keyword>
<evidence type="ECO:0000259" key="2">
    <source>
        <dbReference type="Pfam" id="PF20415"/>
    </source>
</evidence>
<feature type="domain" description="DUF6699" evidence="2">
    <location>
        <begin position="115"/>
        <end position="239"/>
    </location>
</feature>
<reference evidence="3" key="1">
    <citation type="journal article" date="2018" name="Genome Biol. Evol.">
        <title>Genomics and development of Lentinus tigrinus, a white-rot wood-decaying mushroom with dimorphic fruiting bodies.</title>
        <authorList>
            <person name="Wu B."/>
            <person name="Xu Z."/>
            <person name="Knudson A."/>
            <person name="Carlson A."/>
            <person name="Chen N."/>
            <person name="Kovaka S."/>
            <person name="LaButti K."/>
            <person name="Lipzen A."/>
            <person name="Pennachio C."/>
            <person name="Riley R."/>
            <person name="Schakwitz W."/>
            <person name="Umezawa K."/>
            <person name="Ohm R.A."/>
            <person name="Grigoriev I.V."/>
            <person name="Nagy L.G."/>
            <person name="Gibbons J."/>
            <person name="Hibbett D."/>
        </authorList>
    </citation>
    <scope>NUCLEOTIDE SEQUENCE [LARGE SCALE GENOMIC DNA]</scope>
    <source>
        <strain evidence="3">ALCF2SS1-6</strain>
    </source>
</reference>
<dbReference type="EMBL" id="ML122266">
    <property type="protein sequence ID" value="RPD60309.1"/>
    <property type="molecule type" value="Genomic_DNA"/>
</dbReference>
<evidence type="ECO:0000256" key="1">
    <source>
        <dbReference type="SAM" id="MobiDB-lite"/>
    </source>
</evidence>
<feature type="compositionally biased region" description="Basic and acidic residues" evidence="1">
    <location>
        <begin position="27"/>
        <end position="41"/>
    </location>
</feature>
<dbReference type="AlphaFoldDB" id="A0A5C2SB06"/>
<accession>A0A5C2SB06</accession>
<evidence type="ECO:0000313" key="3">
    <source>
        <dbReference type="EMBL" id="RPD60309.1"/>
    </source>
</evidence>
<dbReference type="Proteomes" id="UP000313359">
    <property type="component" value="Unassembled WGS sequence"/>
</dbReference>
<evidence type="ECO:0000313" key="4">
    <source>
        <dbReference type="Proteomes" id="UP000313359"/>
    </source>
</evidence>
<name>A0A5C2SB06_9APHY</name>
<dbReference type="InterPro" id="IPR046522">
    <property type="entry name" value="DUF6699"/>
</dbReference>
<dbReference type="OrthoDB" id="2754520at2759"/>
<feature type="compositionally biased region" description="Pro residues" evidence="1">
    <location>
        <begin position="87"/>
        <end position="97"/>
    </location>
</feature>
<dbReference type="Pfam" id="PF20415">
    <property type="entry name" value="DUF6699"/>
    <property type="match status" value="1"/>
</dbReference>
<sequence>MPSYSRGRTVRFPDAPRQAVPANEGPAHIHFDAPPREHDIYPQEPPARGRWAPEPSSPHLGTRPLPETPANSPAPRTAPLTTTASQSPPPSPTPSSSPKPQEELSAYLAGPYLRWNVRMLRLDESLRVKDPGLDQPAFGSKRKACILRFDVDGTYEWTVTVSRPDALPLTVWDVLGAIVRSLYSRVEGAALVRGEARYSAAMAERPRRLLGEEDTKVNVFRNIDLYPEESHSYFHGLERETIGEGDTQFVVRLGTRP</sequence>
<protein>
    <recommendedName>
        <fullName evidence="2">DUF6699 domain-containing protein</fullName>
    </recommendedName>
</protein>
<organism evidence="3 4">
    <name type="scientific">Lentinus tigrinus ALCF2SS1-6</name>
    <dbReference type="NCBI Taxonomy" id="1328759"/>
    <lineage>
        <taxon>Eukaryota</taxon>
        <taxon>Fungi</taxon>
        <taxon>Dikarya</taxon>
        <taxon>Basidiomycota</taxon>
        <taxon>Agaricomycotina</taxon>
        <taxon>Agaricomycetes</taxon>
        <taxon>Polyporales</taxon>
        <taxon>Polyporaceae</taxon>
        <taxon>Lentinus</taxon>
    </lineage>
</organism>